<dbReference type="InterPro" id="IPR043210">
    <property type="entry name" value="CD44_antigen-like"/>
</dbReference>
<dbReference type="FunFam" id="3.10.100.10:FF:000004">
    <property type="entry name" value="CD44 antigen isoform X2"/>
    <property type="match status" value="1"/>
</dbReference>
<evidence type="ECO:0000256" key="26">
    <source>
        <dbReference type="SAM" id="SignalP"/>
    </source>
</evidence>
<dbReference type="STRING" id="7918.ENSLOCP00000001560"/>
<dbReference type="GO" id="GO:0035692">
    <property type="term" value="C:macrophage migration inhibitory factor receptor complex"/>
    <property type="evidence" value="ECO:0000318"/>
    <property type="project" value="GO_Central"/>
</dbReference>
<dbReference type="EMBL" id="AHAT01008117">
    <property type="status" value="NOT_ANNOTATED_CDS"/>
    <property type="molecule type" value="Genomic_DNA"/>
</dbReference>
<evidence type="ECO:0000256" key="16">
    <source>
        <dbReference type="ARBA" id="ARBA00023180"/>
    </source>
</evidence>
<dbReference type="EMBL" id="AHAT01008116">
    <property type="status" value="NOT_ANNOTATED_CDS"/>
    <property type="molecule type" value="Genomic_DNA"/>
</dbReference>
<feature type="chain" id="PRO_5004867046" description="CD44 antigen" evidence="26">
    <location>
        <begin position="23"/>
        <end position="243"/>
    </location>
</feature>
<dbReference type="InterPro" id="IPR001231">
    <property type="entry name" value="CD44_antigen"/>
</dbReference>
<keyword evidence="11" id="KW-0654">Proteoglycan</keyword>
<evidence type="ECO:0000256" key="11">
    <source>
        <dbReference type="ARBA" id="ARBA00022974"/>
    </source>
</evidence>
<dbReference type="Ensembl" id="ENSLOCT00000001565.1">
    <property type="protein sequence ID" value="ENSLOCP00000001560.1"/>
    <property type="gene ID" value="ENSLOCG00000001378.1"/>
</dbReference>
<keyword evidence="9 26" id="KW-0732">Signal</keyword>
<dbReference type="GO" id="GO:0005576">
    <property type="term" value="C:extracellular region"/>
    <property type="evidence" value="ECO:0007669"/>
    <property type="project" value="UniProtKB-SubCell"/>
</dbReference>
<reference evidence="29" key="1">
    <citation type="submission" date="2011-12" db="EMBL/GenBank/DDBJ databases">
        <title>The Draft Genome of Lepisosteus oculatus.</title>
        <authorList>
            <consortium name="The Broad Institute Genome Assembly &amp; Analysis Group"/>
            <consortium name="Computational R&amp;D Group"/>
            <consortium name="and Sequencing Platform"/>
            <person name="Di Palma F."/>
            <person name="Alfoldi J."/>
            <person name="Johnson J."/>
            <person name="Berlin A."/>
            <person name="Gnerre S."/>
            <person name="Jaffe D."/>
            <person name="MacCallum I."/>
            <person name="Young S."/>
            <person name="Walker B.J."/>
            <person name="Lander E.S."/>
            <person name="Lindblad-Toh K."/>
        </authorList>
    </citation>
    <scope>NUCLEOTIDE SEQUENCE [LARGE SCALE GENOMIC DNA]</scope>
</reference>
<feature type="domain" description="Link" evidence="27">
    <location>
        <begin position="33"/>
        <end position="123"/>
    </location>
</feature>
<dbReference type="GO" id="GO:0006954">
    <property type="term" value="P:inflammatory response"/>
    <property type="evidence" value="ECO:0000318"/>
    <property type="project" value="GO_Central"/>
</dbReference>
<dbReference type="EMBL" id="AHAT01008118">
    <property type="status" value="NOT_ANNOTATED_CDS"/>
    <property type="molecule type" value="Genomic_DNA"/>
</dbReference>
<evidence type="ECO:0000256" key="20">
    <source>
        <dbReference type="ARBA" id="ARBA00031179"/>
    </source>
</evidence>
<evidence type="ECO:0000256" key="6">
    <source>
        <dbReference type="ARBA" id="ARBA00022525"/>
    </source>
</evidence>
<dbReference type="GO" id="GO:0004888">
    <property type="term" value="F:transmembrane signaling receptor activity"/>
    <property type="evidence" value="ECO:0000318"/>
    <property type="project" value="GO_Central"/>
</dbReference>
<evidence type="ECO:0000313" key="28">
    <source>
        <dbReference type="Ensembl" id="ENSLOCP00000001560.1"/>
    </source>
</evidence>
<dbReference type="AlphaFoldDB" id="W5LZK3"/>
<dbReference type="PROSITE" id="PS50963">
    <property type="entry name" value="LINK_2"/>
    <property type="match status" value="1"/>
</dbReference>
<dbReference type="GO" id="GO:0048731">
    <property type="term" value="P:system development"/>
    <property type="evidence" value="ECO:0007669"/>
    <property type="project" value="UniProtKB-ARBA"/>
</dbReference>
<dbReference type="PANTHER" id="PTHR10225">
    <property type="entry name" value="HYALURONAN RECEPTOR"/>
    <property type="match status" value="1"/>
</dbReference>
<keyword evidence="7" id="KW-0597">Phosphoprotein</keyword>
<dbReference type="InterPro" id="IPR016187">
    <property type="entry name" value="CTDL_fold"/>
</dbReference>
<protein>
    <recommendedName>
        <fullName evidence="4">CD44 antigen</fullName>
    </recommendedName>
    <alternativeName>
        <fullName evidence="22">GP90 lymphocyte homing/adhesion receptor</fullName>
    </alternativeName>
    <alternativeName>
        <fullName evidence="21">HUTCH-I</fullName>
    </alternativeName>
    <alternativeName>
        <fullName evidence="23">Hermes antigen</fullName>
    </alternativeName>
    <alternativeName>
        <fullName evidence="20">Hyaluronate receptor</fullName>
    </alternativeName>
    <alternativeName>
        <fullName evidence="18">Phagocytic glycoprotein 1</fullName>
    </alternativeName>
    <alternativeName>
        <fullName evidence="19">Phagocytic glycoprotein I</fullName>
    </alternativeName>
</protein>
<dbReference type="InterPro" id="IPR016186">
    <property type="entry name" value="C-type_lectin-like/link_sf"/>
</dbReference>
<keyword evidence="13" id="KW-0472">Membrane</keyword>
<dbReference type="InParanoid" id="W5LZK3"/>
<keyword evidence="10" id="KW-0130">Cell adhesion</keyword>
<evidence type="ECO:0000256" key="2">
    <source>
        <dbReference type="ARBA" id="ARBA00004251"/>
    </source>
</evidence>
<evidence type="ECO:0000256" key="3">
    <source>
        <dbReference type="ARBA" id="ARBA00004613"/>
    </source>
</evidence>
<keyword evidence="29" id="KW-1185">Reference proteome</keyword>
<feature type="compositionally biased region" description="Basic and acidic residues" evidence="25">
    <location>
        <begin position="234"/>
        <end position="243"/>
    </location>
</feature>
<evidence type="ECO:0000256" key="17">
    <source>
        <dbReference type="ARBA" id="ARBA00023273"/>
    </source>
</evidence>
<keyword evidence="6" id="KW-0964">Secreted</keyword>
<comment type="subcellular location">
    <subcellularLocation>
        <location evidence="2">Cell membrane</location>
        <topology evidence="2">Single-pass type I membrane protein</topology>
    </subcellularLocation>
    <subcellularLocation>
        <location evidence="1">Cell projection</location>
        <location evidence="1">Microvillus</location>
    </subcellularLocation>
    <subcellularLocation>
        <location evidence="3">Secreted</location>
    </subcellularLocation>
</comment>
<dbReference type="PRINTS" id="PR00658">
    <property type="entry name" value="CD44"/>
</dbReference>
<dbReference type="Bgee" id="ENSLOCG00000001378">
    <property type="expression patterns" value="Expressed in zone of skin and 10 other cell types or tissues"/>
</dbReference>
<accession>W5LZK3</accession>
<reference evidence="28" key="2">
    <citation type="submission" date="2025-08" db="UniProtKB">
        <authorList>
            <consortium name="Ensembl"/>
        </authorList>
    </citation>
    <scope>IDENTIFICATION</scope>
</reference>
<dbReference type="SUPFAM" id="SSF56436">
    <property type="entry name" value="C-type lectin-like"/>
    <property type="match status" value="1"/>
</dbReference>
<dbReference type="EMBL" id="AHAT01008115">
    <property type="status" value="NOT_ANNOTATED_CDS"/>
    <property type="molecule type" value="Genomic_DNA"/>
</dbReference>
<dbReference type="PANTHER" id="PTHR10225:SF6">
    <property type="entry name" value="CD44 ANTIGEN"/>
    <property type="match status" value="1"/>
</dbReference>
<evidence type="ECO:0000256" key="1">
    <source>
        <dbReference type="ARBA" id="ARBA00004105"/>
    </source>
</evidence>
<feature type="disulfide bond" evidence="24">
    <location>
        <begin position="78"/>
        <end position="99"/>
    </location>
</feature>
<dbReference type="GO" id="GO:0016323">
    <property type="term" value="C:basolateral plasma membrane"/>
    <property type="evidence" value="ECO:0000318"/>
    <property type="project" value="GO_Central"/>
</dbReference>
<sequence>MFWTCLLFLAYGLIVFPSSVKTQDLTQTCSYAGVFHIEQRGRYFLTYPEAEKLCLSMGTVLASREDVNRAYSKGFETCRYGWIQNISVAIIRQQAHDRCAANSTGVLVLPANLTVRYDAYCYNSSDSSDKNCDLALVTIPHPLEKSEDGVDSFPPTGKPTPEPDKAEEETERSPGGEGKPTATTTENPQEERPQIRTTMDPAESKGITVPSHSDDETTTPANSSGIILPVNDGFQHEKEKGEN</sequence>
<evidence type="ECO:0000256" key="23">
    <source>
        <dbReference type="ARBA" id="ARBA00032917"/>
    </source>
</evidence>
<evidence type="ECO:0000313" key="29">
    <source>
        <dbReference type="Proteomes" id="UP000018468"/>
    </source>
</evidence>
<dbReference type="GO" id="GO:0019221">
    <property type="term" value="P:cytokine-mediated signaling pathway"/>
    <property type="evidence" value="ECO:0007669"/>
    <property type="project" value="GOC"/>
</dbReference>
<keyword evidence="12" id="KW-1133">Transmembrane helix</keyword>
<evidence type="ECO:0000256" key="8">
    <source>
        <dbReference type="ARBA" id="ARBA00022692"/>
    </source>
</evidence>
<dbReference type="Gene3D" id="3.10.100.10">
    <property type="entry name" value="Mannose-Binding Protein A, subunit A"/>
    <property type="match status" value="1"/>
</dbReference>
<dbReference type="SMART" id="SM00445">
    <property type="entry name" value="LINK"/>
    <property type="match status" value="1"/>
</dbReference>
<dbReference type="GO" id="GO:0005540">
    <property type="term" value="F:hyaluronic acid binding"/>
    <property type="evidence" value="ECO:0000318"/>
    <property type="project" value="GO_Central"/>
</dbReference>
<reference evidence="28" key="3">
    <citation type="submission" date="2025-09" db="UniProtKB">
        <authorList>
            <consortium name="Ensembl"/>
        </authorList>
    </citation>
    <scope>IDENTIFICATION</scope>
</reference>
<feature type="region of interest" description="Disordered" evidence="25">
    <location>
        <begin position="143"/>
        <end position="243"/>
    </location>
</feature>
<dbReference type="GeneTree" id="ENSGT00530000063822"/>
<dbReference type="HOGENOM" id="CLU_1144838_0_0_1"/>
<evidence type="ECO:0000256" key="4">
    <source>
        <dbReference type="ARBA" id="ARBA00020474"/>
    </source>
</evidence>
<dbReference type="GO" id="GO:0070374">
    <property type="term" value="P:positive regulation of ERK1 and ERK2 cascade"/>
    <property type="evidence" value="ECO:0000318"/>
    <property type="project" value="GO_Central"/>
</dbReference>
<evidence type="ECO:0000256" key="22">
    <source>
        <dbReference type="ARBA" id="ARBA00032514"/>
    </source>
</evidence>
<comment type="caution">
    <text evidence="24">Lacks conserved residue(s) required for the propagation of feature annotation.</text>
</comment>
<dbReference type="GO" id="GO:0005886">
    <property type="term" value="C:plasma membrane"/>
    <property type="evidence" value="ECO:0000318"/>
    <property type="project" value="GO_Central"/>
</dbReference>
<proteinExistence type="predicted"/>
<keyword evidence="17" id="KW-0966">Cell projection</keyword>
<dbReference type="GO" id="GO:0009653">
    <property type="term" value="P:anatomical structure morphogenesis"/>
    <property type="evidence" value="ECO:0007669"/>
    <property type="project" value="UniProtKB-ARBA"/>
</dbReference>
<keyword evidence="16" id="KW-0325">Glycoprotein</keyword>
<dbReference type="PRINTS" id="PR01265">
    <property type="entry name" value="LINKMODULE"/>
</dbReference>
<keyword evidence="8" id="KW-0812">Transmembrane</keyword>
<evidence type="ECO:0000256" key="25">
    <source>
        <dbReference type="SAM" id="MobiDB-lite"/>
    </source>
</evidence>
<dbReference type="GO" id="GO:0005902">
    <property type="term" value="C:microvillus"/>
    <property type="evidence" value="ECO:0007669"/>
    <property type="project" value="UniProtKB-SubCell"/>
</dbReference>
<evidence type="ECO:0000256" key="19">
    <source>
        <dbReference type="ARBA" id="ARBA00029928"/>
    </source>
</evidence>
<dbReference type="Proteomes" id="UP000018468">
    <property type="component" value="Linkage group LG27"/>
</dbReference>
<keyword evidence="5" id="KW-1003">Cell membrane</keyword>
<evidence type="ECO:0000259" key="27">
    <source>
        <dbReference type="PROSITE" id="PS50963"/>
    </source>
</evidence>
<evidence type="ECO:0000256" key="10">
    <source>
        <dbReference type="ARBA" id="ARBA00022889"/>
    </source>
</evidence>
<evidence type="ECO:0000256" key="5">
    <source>
        <dbReference type="ARBA" id="ARBA00022475"/>
    </source>
</evidence>
<dbReference type="eggNOG" id="ENOG502RX7Q">
    <property type="taxonomic scope" value="Eukaryota"/>
</dbReference>
<keyword evidence="15" id="KW-0675">Receptor</keyword>
<feature type="signal peptide" evidence="26">
    <location>
        <begin position="1"/>
        <end position="22"/>
    </location>
</feature>
<evidence type="ECO:0000256" key="24">
    <source>
        <dbReference type="PROSITE-ProRule" id="PRU00323"/>
    </source>
</evidence>
<name>W5LZK3_LEPOC</name>
<evidence type="ECO:0000256" key="12">
    <source>
        <dbReference type="ARBA" id="ARBA00022989"/>
    </source>
</evidence>
<dbReference type="GO" id="GO:0007155">
    <property type="term" value="P:cell adhesion"/>
    <property type="evidence" value="ECO:0000318"/>
    <property type="project" value="GO_Central"/>
</dbReference>
<dbReference type="Pfam" id="PF00193">
    <property type="entry name" value="Xlink"/>
    <property type="match status" value="1"/>
</dbReference>
<evidence type="ECO:0000256" key="7">
    <source>
        <dbReference type="ARBA" id="ARBA00022553"/>
    </source>
</evidence>
<evidence type="ECO:0000256" key="18">
    <source>
        <dbReference type="ARBA" id="ARBA00029917"/>
    </source>
</evidence>
<evidence type="ECO:0000256" key="9">
    <source>
        <dbReference type="ARBA" id="ARBA00022729"/>
    </source>
</evidence>
<keyword evidence="14 24" id="KW-1015">Disulfide bond</keyword>
<evidence type="ECO:0000256" key="15">
    <source>
        <dbReference type="ARBA" id="ARBA00023170"/>
    </source>
</evidence>
<organism evidence="28 29">
    <name type="scientific">Lepisosteus oculatus</name>
    <name type="common">Spotted gar</name>
    <dbReference type="NCBI Taxonomy" id="7918"/>
    <lineage>
        <taxon>Eukaryota</taxon>
        <taxon>Metazoa</taxon>
        <taxon>Chordata</taxon>
        <taxon>Craniata</taxon>
        <taxon>Vertebrata</taxon>
        <taxon>Euteleostomi</taxon>
        <taxon>Actinopterygii</taxon>
        <taxon>Neopterygii</taxon>
        <taxon>Holostei</taxon>
        <taxon>Semionotiformes</taxon>
        <taxon>Lepisosteidae</taxon>
        <taxon>Lepisosteus</taxon>
    </lineage>
</organism>
<dbReference type="GO" id="GO:0042981">
    <property type="term" value="P:regulation of apoptotic process"/>
    <property type="evidence" value="ECO:0007669"/>
    <property type="project" value="UniProtKB-ARBA"/>
</dbReference>
<dbReference type="GO" id="GO:0009986">
    <property type="term" value="C:cell surface"/>
    <property type="evidence" value="ECO:0007669"/>
    <property type="project" value="UniProtKB-ARBA"/>
</dbReference>
<evidence type="ECO:0000256" key="14">
    <source>
        <dbReference type="ARBA" id="ARBA00023157"/>
    </source>
</evidence>
<dbReference type="InterPro" id="IPR000538">
    <property type="entry name" value="Link_dom"/>
</dbReference>
<evidence type="ECO:0000256" key="13">
    <source>
        <dbReference type="ARBA" id="ARBA00023136"/>
    </source>
</evidence>
<evidence type="ECO:0000256" key="21">
    <source>
        <dbReference type="ARBA" id="ARBA00031823"/>
    </source>
</evidence>